<evidence type="ECO:0000313" key="7">
    <source>
        <dbReference type="Proteomes" id="UP000245577"/>
    </source>
</evidence>
<feature type="domain" description="4Fe-4S ferredoxin-type" evidence="5">
    <location>
        <begin position="405"/>
        <end position="433"/>
    </location>
</feature>
<feature type="domain" description="4Fe-4S ferredoxin-type" evidence="5">
    <location>
        <begin position="196"/>
        <end position="225"/>
    </location>
</feature>
<sequence length="471" mass="51552">MMFLSTNKCDGSGDCIKQCPTKAIRYIGGKAFSCLTCGKCYEACPNDAIFKNNYGGYVVDRAKCNACGICMHSCPIDNIKIEDGVTYGICSRCGVCMEACPNSARVDGFELTEEKHLNFIKSLNFNLPPIDVPKKSEKKVVTRGYFGTNYDDCIFCGRCQDKCPTNAINVNIDRDEGICTQCRACVDACSNGSITKQLIINHDTCTLCLNCVKNCPHDAITIGDFEVNINNINQKSAGSIVSCLNCGLCAELSENNSLKRINNAQRYDPTADIGETVEKVHEVSIGLCPVSTLKEDENLFIFDEVNNVELPTLSGFCVSCGTCVNACDVQGARVYKVATWDGSISDDCISCGICYEVCPEEAITLNRGSISVNLDKCILCERCAVHCPVDAIPRSTMHKRVIDSGFCFIDEKLCINCGLCYKTCSYDAIIKKEDGFEVNDEKCKYCGACKNACPSNAFIFERNFKDSTEGI</sequence>
<dbReference type="AlphaFoldDB" id="A0A2U1S6V8"/>
<evidence type="ECO:0000256" key="2">
    <source>
        <dbReference type="ARBA" id="ARBA00022723"/>
    </source>
</evidence>
<accession>A0A2U1S6V8</accession>
<dbReference type="EC" id="1.6.5.11" evidence="6"/>
<dbReference type="Gene3D" id="3.30.70.20">
    <property type="match status" value="5"/>
</dbReference>
<dbReference type="Pfam" id="PF00037">
    <property type="entry name" value="Fer4"/>
    <property type="match status" value="1"/>
</dbReference>
<feature type="domain" description="4Fe-4S ferredoxin-type" evidence="5">
    <location>
        <begin position="144"/>
        <end position="173"/>
    </location>
</feature>
<dbReference type="InterPro" id="IPR017896">
    <property type="entry name" value="4Fe4S_Fe-S-bd"/>
</dbReference>
<reference evidence="6 7" key="1">
    <citation type="submission" date="2017-03" db="EMBL/GenBank/DDBJ databases">
        <title>Genome sequence of Methanobrevibacter wosei.</title>
        <authorList>
            <person name="Poehlein A."/>
            <person name="Seedorf H."/>
            <person name="Daniel R."/>
        </authorList>
    </citation>
    <scope>NUCLEOTIDE SEQUENCE [LARGE SCALE GENOMIC DNA]</scope>
    <source>
        <strain evidence="6 7">DSM 11979</strain>
    </source>
</reference>
<feature type="domain" description="4Fe-4S ferredoxin-type" evidence="5">
    <location>
        <begin position="369"/>
        <end position="397"/>
    </location>
</feature>
<dbReference type="Gene3D" id="3.30.70.3270">
    <property type="match status" value="2"/>
</dbReference>
<evidence type="ECO:0000259" key="5">
    <source>
        <dbReference type="PROSITE" id="PS51379"/>
    </source>
</evidence>
<dbReference type="GO" id="GO:0046872">
    <property type="term" value="F:metal ion binding"/>
    <property type="evidence" value="ECO:0007669"/>
    <property type="project" value="UniProtKB-KW"/>
</dbReference>
<keyword evidence="7" id="KW-1185">Reference proteome</keyword>
<dbReference type="GO" id="GO:0016491">
    <property type="term" value="F:oxidoreductase activity"/>
    <property type="evidence" value="ECO:0007669"/>
    <property type="project" value="UniProtKB-KW"/>
</dbReference>
<gene>
    <name evidence="6" type="primary">ndhI_1</name>
    <name evidence="6" type="ORF">MBBWO_06070</name>
</gene>
<dbReference type="PROSITE" id="PS51379">
    <property type="entry name" value="4FE4S_FER_2"/>
    <property type="match status" value="10"/>
</dbReference>
<feature type="domain" description="4Fe-4S ferredoxin-type" evidence="5">
    <location>
        <begin position="336"/>
        <end position="368"/>
    </location>
</feature>
<dbReference type="Pfam" id="PF12800">
    <property type="entry name" value="Fer4_4"/>
    <property type="match status" value="2"/>
</dbReference>
<dbReference type="PROSITE" id="PS00198">
    <property type="entry name" value="4FE4S_FER_1"/>
    <property type="match status" value="5"/>
</dbReference>
<comment type="caution">
    <text evidence="6">The sequence shown here is derived from an EMBL/GenBank/DDBJ whole genome shotgun (WGS) entry which is preliminary data.</text>
</comment>
<proteinExistence type="predicted"/>
<dbReference type="Pfam" id="PF14697">
    <property type="entry name" value="Fer4_21"/>
    <property type="match status" value="2"/>
</dbReference>
<organism evidence="6 7">
    <name type="scientific">Methanobrevibacter woesei</name>
    <dbReference type="NCBI Taxonomy" id="190976"/>
    <lineage>
        <taxon>Archaea</taxon>
        <taxon>Methanobacteriati</taxon>
        <taxon>Methanobacteriota</taxon>
        <taxon>Methanomada group</taxon>
        <taxon>Methanobacteria</taxon>
        <taxon>Methanobacteriales</taxon>
        <taxon>Methanobacteriaceae</taxon>
        <taxon>Methanobrevibacter</taxon>
    </lineage>
</organism>
<evidence type="ECO:0000256" key="1">
    <source>
        <dbReference type="ARBA" id="ARBA00022485"/>
    </source>
</evidence>
<feature type="domain" description="4Fe-4S ferredoxin-type" evidence="5">
    <location>
        <begin position="434"/>
        <end position="463"/>
    </location>
</feature>
<dbReference type="Proteomes" id="UP000245577">
    <property type="component" value="Unassembled WGS sequence"/>
</dbReference>
<dbReference type="EMBL" id="MZGU01000004">
    <property type="protein sequence ID" value="PWB85761.1"/>
    <property type="molecule type" value="Genomic_DNA"/>
</dbReference>
<dbReference type="CDD" id="cd10549">
    <property type="entry name" value="MtMvhB_like"/>
    <property type="match status" value="1"/>
</dbReference>
<dbReference type="SUPFAM" id="SSF54862">
    <property type="entry name" value="4Fe-4S ferredoxins"/>
    <property type="match status" value="3"/>
</dbReference>
<dbReference type="InterPro" id="IPR050157">
    <property type="entry name" value="PSI_iron-sulfur_center"/>
</dbReference>
<dbReference type="PANTHER" id="PTHR24960:SF79">
    <property type="entry name" value="PHOTOSYSTEM I IRON-SULFUR CENTER"/>
    <property type="match status" value="1"/>
</dbReference>
<evidence type="ECO:0000313" key="6">
    <source>
        <dbReference type="EMBL" id="PWB85761.1"/>
    </source>
</evidence>
<dbReference type="Pfam" id="PF12838">
    <property type="entry name" value="Fer4_7"/>
    <property type="match status" value="2"/>
</dbReference>
<name>A0A2U1S6V8_9EURY</name>
<evidence type="ECO:0000256" key="3">
    <source>
        <dbReference type="ARBA" id="ARBA00023004"/>
    </source>
</evidence>
<feature type="domain" description="4Fe-4S ferredoxin-type" evidence="5">
    <location>
        <begin position="1"/>
        <end position="29"/>
    </location>
</feature>
<dbReference type="PANTHER" id="PTHR24960">
    <property type="entry name" value="PHOTOSYSTEM I IRON-SULFUR CENTER-RELATED"/>
    <property type="match status" value="1"/>
</dbReference>
<feature type="domain" description="4Fe-4S ferredoxin-type" evidence="5">
    <location>
        <begin position="85"/>
        <end position="110"/>
    </location>
</feature>
<keyword evidence="4" id="KW-0411">Iron-sulfur</keyword>
<feature type="domain" description="4Fe-4S ferredoxin-type" evidence="5">
    <location>
        <begin position="55"/>
        <end position="84"/>
    </location>
</feature>
<evidence type="ECO:0000256" key="4">
    <source>
        <dbReference type="ARBA" id="ARBA00023014"/>
    </source>
</evidence>
<protein>
    <submittedName>
        <fullName evidence="6">NAD(P)H-quinone oxidoreductase subunit I</fullName>
        <ecNumber evidence="6">1.6.5.11</ecNumber>
    </submittedName>
</protein>
<keyword evidence="2" id="KW-0479">Metal-binding</keyword>
<dbReference type="GO" id="GO:0051539">
    <property type="term" value="F:4 iron, 4 sulfur cluster binding"/>
    <property type="evidence" value="ECO:0007669"/>
    <property type="project" value="UniProtKB-KW"/>
</dbReference>
<keyword evidence="6" id="KW-0560">Oxidoreductase</keyword>
<dbReference type="InterPro" id="IPR017900">
    <property type="entry name" value="4Fe4S_Fe_S_CS"/>
</dbReference>
<keyword evidence="1" id="KW-0004">4Fe-4S</keyword>
<feature type="domain" description="4Fe-4S ferredoxin-type" evidence="5">
    <location>
        <begin position="34"/>
        <end position="54"/>
    </location>
</feature>
<keyword evidence="3" id="KW-0408">Iron</keyword>